<feature type="compositionally biased region" description="Basic and acidic residues" evidence="1">
    <location>
        <begin position="96"/>
        <end position="127"/>
    </location>
</feature>
<feature type="compositionally biased region" description="Basic and acidic residues" evidence="1">
    <location>
        <begin position="243"/>
        <end position="261"/>
    </location>
</feature>
<gene>
    <name evidence="2" type="ORF">USDA257_p04330</name>
</gene>
<accession>I3XGZ2</accession>
<evidence type="ECO:0000256" key="1">
    <source>
        <dbReference type="SAM" id="MobiDB-lite"/>
    </source>
</evidence>
<sequence>MPPPPRRRACRWSFCRACRSLSVSNATGTCRSLLPVWAHTEALNLSAARLDGGSDQGAYACRQRHGKGTPEGDTDRGFQHVRSTSLGTDCTEQGEEQQRRCRDEQHELVRRRQPHHGEWHHRTDSKSQSRRQGGNDRSCGGNFGNAELVACMRFERVLLHQFLGDASGQGDIDPALGIKLRQFLTLRIGLALELPPFACEVGLLGIRLRADRNIFPRRHRHRTGHQPGNTGDQDLGTSRRRRGNADDQARRRDDAVIRSEDCGPQPSDPGHEMSFALKTPHDFLRMTPSRRAVRATFFEIVPHLRTFLCSSSRRWSVSSVSTASS</sequence>
<feature type="region of interest" description="Disordered" evidence="1">
    <location>
        <begin position="58"/>
        <end position="138"/>
    </location>
</feature>
<organism evidence="2">
    <name type="scientific">Sinorhizobium fredii (strain USDA 257)</name>
    <dbReference type="NCBI Taxonomy" id="1185652"/>
    <lineage>
        <taxon>Bacteria</taxon>
        <taxon>Pseudomonadati</taxon>
        <taxon>Pseudomonadota</taxon>
        <taxon>Alphaproteobacteria</taxon>
        <taxon>Hyphomicrobiales</taxon>
        <taxon>Rhizobiaceae</taxon>
        <taxon>Sinorhizobium/Ensifer group</taxon>
        <taxon>Sinorhizobium</taxon>
    </lineage>
</organism>
<feature type="compositionally biased region" description="Basic and acidic residues" evidence="1">
    <location>
        <begin position="68"/>
        <end position="78"/>
    </location>
</feature>
<evidence type="ECO:0000313" key="2">
    <source>
        <dbReference type="EMBL" id="AFL55148.1"/>
    </source>
</evidence>
<feature type="compositionally biased region" description="Polar residues" evidence="1">
    <location>
        <begin position="226"/>
        <end position="236"/>
    </location>
</feature>
<dbReference type="HOGENOM" id="CLU_854999_0_0_5"/>
<geneLocation type="plasmid" evidence="3">
    <name>pUSDA257 fragment 3</name>
</geneLocation>
<reference evidence="2" key="1">
    <citation type="journal article" date="2012" name="J. Bacteriol.">
        <title>Complete genome sequence of the broad-host-range strain Sinorhizobium fredii USDA257.</title>
        <authorList>
            <person name="Schuldes J."/>
            <person name="Rodriguez Orbegoso M."/>
            <person name="Schmeisser C."/>
            <person name="Krishnan H.B."/>
            <person name="Daniel R."/>
            <person name="Streit W.R."/>
        </authorList>
    </citation>
    <scope>NUCLEOTIDE SEQUENCE [LARGE SCALE GENOMIC DNA]</scope>
    <source>
        <strain evidence="2">USDA 257</strain>
        <plasmid evidence="2">pUSDA257</plasmid>
    </source>
</reference>
<feature type="compositionally biased region" description="Polar residues" evidence="1">
    <location>
        <begin position="81"/>
        <end position="91"/>
    </location>
</feature>
<evidence type="ECO:0000313" key="3">
    <source>
        <dbReference type="Proteomes" id="UP000006180"/>
    </source>
</evidence>
<dbReference type="AlphaFoldDB" id="I3XGZ2"/>
<feature type="region of interest" description="Disordered" evidence="1">
    <location>
        <begin position="217"/>
        <end position="275"/>
    </location>
</feature>
<protein>
    <submittedName>
        <fullName evidence="2">Uncharacterized protein</fullName>
    </submittedName>
</protein>
<proteinExistence type="predicted"/>
<name>I3XGZ2_SINF2</name>
<keyword evidence="2" id="KW-0614">Plasmid</keyword>
<dbReference type="EMBL" id="CP003566">
    <property type="protein sequence ID" value="AFL55148.1"/>
    <property type="molecule type" value="Genomic_DNA"/>
</dbReference>